<dbReference type="Pfam" id="PF01084">
    <property type="entry name" value="Ribosomal_S18"/>
    <property type="match status" value="1"/>
</dbReference>
<reference evidence="8 9" key="1">
    <citation type="journal article" date="2014" name="PLoS ONE">
        <title>Global Analysis of Gene Expression Profiles in Physic Nut (Jatropha curcas L.) Seedlings Exposed to Salt Stress.</title>
        <authorList>
            <person name="Zhang L."/>
            <person name="Zhang C."/>
            <person name="Wu P."/>
            <person name="Chen Y."/>
            <person name="Li M."/>
            <person name="Jiang H."/>
            <person name="Wu G."/>
        </authorList>
    </citation>
    <scope>NUCLEOTIDE SEQUENCE [LARGE SCALE GENOMIC DNA]</scope>
    <source>
        <strain evidence="9">cv. GZQX0401</strain>
        <tissue evidence="8">Young leaves</tissue>
    </source>
</reference>
<dbReference type="GO" id="GO:0003735">
    <property type="term" value="F:structural constituent of ribosome"/>
    <property type="evidence" value="ECO:0007669"/>
    <property type="project" value="InterPro"/>
</dbReference>
<gene>
    <name evidence="8" type="ORF">JCGZ_00312</name>
</gene>
<organism evidence="8 9">
    <name type="scientific">Jatropha curcas</name>
    <name type="common">Barbados nut</name>
    <dbReference type="NCBI Taxonomy" id="180498"/>
    <lineage>
        <taxon>Eukaryota</taxon>
        <taxon>Viridiplantae</taxon>
        <taxon>Streptophyta</taxon>
        <taxon>Embryophyta</taxon>
        <taxon>Tracheophyta</taxon>
        <taxon>Spermatophyta</taxon>
        <taxon>Magnoliopsida</taxon>
        <taxon>eudicotyledons</taxon>
        <taxon>Gunneridae</taxon>
        <taxon>Pentapetalae</taxon>
        <taxon>rosids</taxon>
        <taxon>fabids</taxon>
        <taxon>Malpighiales</taxon>
        <taxon>Euphorbiaceae</taxon>
        <taxon>Crotonoideae</taxon>
        <taxon>Jatropheae</taxon>
        <taxon>Jatropha</taxon>
    </lineage>
</organism>
<evidence type="ECO:0000256" key="5">
    <source>
        <dbReference type="ARBA" id="ARBA00035266"/>
    </source>
</evidence>
<comment type="similarity">
    <text evidence="7">Belongs to the bacterial ribosomal protein bS18 family.</text>
</comment>
<keyword evidence="4 7" id="KW-0687">Ribonucleoprotein</keyword>
<dbReference type="Proteomes" id="UP000027138">
    <property type="component" value="Unassembled WGS sequence"/>
</dbReference>
<dbReference type="GO" id="GO:0070181">
    <property type="term" value="F:small ribosomal subunit rRNA binding"/>
    <property type="evidence" value="ECO:0007669"/>
    <property type="project" value="TreeGrafter"/>
</dbReference>
<sequence length="267" mass="30204">MRRITSVTLRSYSSSLSHLFLTSNFIKPLSTAAPTGDPSGDKGNPNSFESIDEFESRIFNSSDNSSFYRKLDRIEKARKFPGSRLSEGNSRQTLDGLDESFNSVSDGMGGKLKEAATYFEFDPNEIDSYNYVFRSDMNFHHGSTYDVKDLDLKRPGNRKPPRRQEFEVTTEEVLRKADFRNVRFLAKFITEAGIIIKRSQTGISAKAQRKLAREIKTARAFGLMPFTTMGTKSFVVGKSMENLDEDFEYETYNTVDDANGKDDFVGA</sequence>
<dbReference type="InterPro" id="IPR036870">
    <property type="entry name" value="Ribosomal_bS18_sf"/>
</dbReference>
<dbReference type="EMBL" id="KK914298">
    <property type="protein sequence ID" value="KDP42515.1"/>
    <property type="molecule type" value="Genomic_DNA"/>
</dbReference>
<proteinExistence type="inferred from homology"/>
<keyword evidence="3 7" id="KW-0689">Ribosomal protein</keyword>
<evidence type="ECO:0000313" key="9">
    <source>
        <dbReference type="Proteomes" id="UP000027138"/>
    </source>
</evidence>
<accession>A0A067LDD7</accession>
<dbReference type="GO" id="GO:0005763">
    <property type="term" value="C:mitochondrial small ribosomal subunit"/>
    <property type="evidence" value="ECO:0007669"/>
    <property type="project" value="TreeGrafter"/>
</dbReference>
<evidence type="ECO:0000256" key="4">
    <source>
        <dbReference type="ARBA" id="ARBA00023274"/>
    </source>
</evidence>
<protein>
    <recommendedName>
        <fullName evidence="5">Small ribosomal subunit protein bS18c</fullName>
    </recommendedName>
    <alternativeName>
        <fullName evidence="6">30S ribosomal protein S18, chloroplastic</fullName>
    </alternativeName>
</protein>
<evidence type="ECO:0000256" key="6">
    <source>
        <dbReference type="ARBA" id="ARBA00035368"/>
    </source>
</evidence>
<evidence type="ECO:0000256" key="2">
    <source>
        <dbReference type="ARBA" id="ARBA00022884"/>
    </source>
</evidence>
<dbReference type="OrthoDB" id="21463at2759"/>
<evidence type="ECO:0000313" key="8">
    <source>
        <dbReference type="EMBL" id="KDP42515.1"/>
    </source>
</evidence>
<evidence type="ECO:0000256" key="7">
    <source>
        <dbReference type="RuleBase" id="RU003910"/>
    </source>
</evidence>
<dbReference type="GO" id="GO:0006412">
    <property type="term" value="P:translation"/>
    <property type="evidence" value="ECO:0007669"/>
    <property type="project" value="InterPro"/>
</dbReference>
<dbReference type="SUPFAM" id="SSF46911">
    <property type="entry name" value="Ribosomal protein S18"/>
    <property type="match status" value="1"/>
</dbReference>
<dbReference type="NCBIfam" id="TIGR00165">
    <property type="entry name" value="S18"/>
    <property type="match status" value="1"/>
</dbReference>
<dbReference type="PRINTS" id="PR00974">
    <property type="entry name" value="RIBOSOMALS18"/>
</dbReference>
<name>A0A067LDD7_JATCU</name>
<dbReference type="PANTHER" id="PTHR13479:SF65">
    <property type="entry name" value="F10K1.8 PROTEIN"/>
    <property type="match status" value="1"/>
</dbReference>
<dbReference type="AlphaFoldDB" id="A0A067LDD7"/>
<dbReference type="STRING" id="180498.A0A067LDD7"/>
<dbReference type="PANTHER" id="PTHR13479">
    <property type="entry name" value="30S RIBOSOMAL PROTEIN S18"/>
    <property type="match status" value="1"/>
</dbReference>
<dbReference type="InterPro" id="IPR001648">
    <property type="entry name" value="Ribosomal_bS18"/>
</dbReference>
<dbReference type="HAMAP" id="MF_00270">
    <property type="entry name" value="Ribosomal_bS18"/>
    <property type="match status" value="1"/>
</dbReference>
<evidence type="ECO:0000256" key="1">
    <source>
        <dbReference type="ARBA" id="ARBA00022730"/>
    </source>
</evidence>
<dbReference type="FunFam" id="4.10.640.10:FF:000009">
    <property type="entry name" value="Ribosomal protein S18"/>
    <property type="match status" value="1"/>
</dbReference>
<keyword evidence="9" id="KW-1185">Reference proteome</keyword>
<dbReference type="Gene3D" id="4.10.640.10">
    <property type="entry name" value="Ribosomal protein S18"/>
    <property type="match status" value="1"/>
</dbReference>
<keyword evidence="2" id="KW-0694">RNA-binding</keyword>
<keyword evidence="1" id="KW-0699">rRNA-binding</keyword>
<evidence type="ECO:0000256" key="3">
    <source>
        <dbReference type="ARBA" id="ARBA00022980"/>
    </source>
</evidence>